<protein>
    <submittedName>
        <fullName evidence="2">Uncharacterized protein</fullName>
    </submittedName>
</protein>
<dbReference type="KEGG" id="atr:18448070"/>
<proteinExistence type="predicted"/>
<dbReference type="OMA" id="LRIMVTP"/>
<evidence type="ECO:0000313" key="2">
    <source>
        <dbReference type="EMBL" id="ERN19676.1"/>
    </source>
</evidence>
<dbReference type="AlphaFoldDB" id="U5D235"/>
<evidence type="ECO:0000313" key="3">
    <source>
        <dbReference type="Proteomes" id="UP000017836"/>
    </source>
</evidence>
<reference evidence="3" key="1">
    <citation type="journal article" date="2013" name="Science">
        <title>The Amborella genome and the evolution of flowering plants.</title>
        <authorList>
            <consortium name="Amborella Genome Project"/>
        </authorList>
    </citation>
    <scope>NUCLEOTIDE SEQUENCE [LARGE SCALE GENOMIC DNA]</scope>
</reference>
<dbReference type="HOGENOM" id="CLU_1557370_0_0_1"/>
<name>U5D235_AMBTC</name>
<feature type="compositionally biased region" description="Polar residues" evidence="1">
    <location>
        <begin position="58"/>
        <end position="68"/>
    </location>
</feature>
<feature type="region of interest" description="Disordered" evidence="1">
    <location>
        <begin position="1"/>
        <end position="96"/>
    </location>
</feature>
<dbReference type="EMBL" id="KI392068">
    <property type="protein sequence ID" value="ERN19676.1"/>
    <property type="molecule type" value="Genomic_DNA"/>
</dbReference>
<feature type="compositionally biased region" description="Polar residues" evidence="1">
    <location>
        <begin position="1"/>
        <end position="11"/>
    </location>
</feature>
<organism evidence="2 3">
    <name type="scientific">Amborella trichopoda</name>
    <dbReference type="NCBI Taxonomy" id="13333"/>
    <lineage>
        <taxon>Eukaryota</taxon>
        <taxon>Viridiplantae</taxon>
        <taxon>Streptophyta</taxon>
        <taxon>Embryophyta</taxon>
        <taxon>Tracheophyta</taxon>
        <taxon>Spermatophyta</taxon>
        <taxon>Magnoliopsida</taxon>
        <taxon>Amborellales</taxon>
        <taxon>Amborellaceae</taxon>
        <taxon>Amborella</taxon>
    </lineage>
</organism>
<dbReference type="STRING" id="13333.U5D235"/>
<dbReference type="OrthoDB" id="1304043at2759"/>
<dbReference type="Proteomes" id="UP000017836">
    <property type="component" value="Unassembled WGS sequence"/>
</dbReference>
<gene>
    <name evidence="2" type="ORF">AMTR_s00062p00182340</name>
</gene>
<keyword evidence="3" id="KW-1185">Reference proteome</keyword>
<sequence>MGNCLNSQKISVHTEEEEQNQAKTTMEEAPRPASLSRLDRESNTESSRSPLLEDRSSDIASSRSTLSEDCSKNDSKPKKAKRVRFSLEDGHGEKNNATKGVVRLRIMVTPEELEQILNSSNKGLSQSSVEQMLLEMVRRNETRLLELGDTQSGGEGKERDGCWKPVLESIKE</sequence>
<feature type="region of interest" description="Disordered" evidence="1">
    <location>
        <begin position="145"/>
        <end position="172"/>
    </location>
</feature>
<dbReference type="Gramene" id="ERN19676">
    <property type="protein sequence ID" value="ERN19676"/>
    <property type="gene ID" value="AMTR_s00062p00182340"/>
</dbReference>
<accession>U5D235</accession>
<evidence type="ECO:0000256" key="1">
    <source>
        <dbReference type="SAM" id="MobiDB-lite"/>
    </source>
</evidence>
<feature type="compositionally biased region" description="Basic and acidic residues" evidence="1">
    <location>
        <begin position="85"/>
        <end position="96"/>
    </location>
</feature>